<dbReference type="AlphaFoldDB" id="A0AAF5DGY9"/>
<feature type="region of interest" description="Disordered" evidence="1">
    <location>
        <begin position="70"/>
        <end position="131"/>
    </location>
</feature>
<reference evidence="3" key="1">
    <citation type="submission" date="2024-02" db="UniProtKB">
        <authorList>
            <consortium name="WormBaseParasite"/>
        </authorList>
    </citation>
    <scope>IDENTIFICATION</scope>
</reference>
<proteinExistence type="predicted"/>
<evidence type="ECO:0000313" key="2">
    <source>
        <dbReference type="Proteomes" id="UP000035681"/>
    </source>
</evidence>
<organism evidence="2 3">
    <name type="scientific">Strongyloides stercoralis</name>
    <name type="common">Threadworm</name>
    <dbReference type="NCBI Taxonomy" id="6248"/>
    <lineage>
        <taxon>Eukaryota</taxon>
        <taxon>Metazoa</taxon>
        <taxon>Ecdysozoa</taxon>
        <taxon>Nematoda</taxon>
        <taxon>Chromadorea</taxon>
        <taxon>Rhabditida</taxon>
        <taxon>Tylenchina</taxon>
        <taxon>Panagrolaimomorpha</taxon>
        <taxon>Strongyloidoidea</taxon>
        <taxon>Strongyloididae</taxon>
        <taxon>Strongyloides</taxon>
    </lineage>
</organism>
<evidence type="ECO:0000256" key="1">
    <source>
        <dbReference type="SAM" id="MobiDB-lite"/>
    </source>
</evidence>
<keyword evidence="2" id="KW-1185">Reference proteome</keyword>
<dbReference type="WBParaSite" id="TCONS_00012292.p1">
    <property type="protein sequence ID" value="TCONS_00012292.p1"/>
    <property type="gene ID" value="XLOC_007852"/>
</dbReference>
<name>A0AAF5DGY9_STRER</name>
<dbReference type="Proteomes" id="UP000035681">
    <property type="component" value="Unplaced"/>
</dbReference>
<feature type="compositionally biased region" description="Basic and acidic residues" evidence="1">
    <location>
        <begin position="86"/>
        <end position="124"/>
    </location>
</feature>
<evidence type="ECO:0000313" key="3">
    <source>
        <dbReference type="WBParaSite" id="TCONS_00012292.p1"/>
    </source>
</evidence>
<sequence length="131" mass="14749">GSLFKIELGQVLPIVHLIYNWYSQVSLGQVKLKVKSLELVALPNSPARVFLFSHVLIPLLGPVLRSHKEATLENGWGNEEGAGGGVRREGEEERRIEGESRKKGGRREEEGRKKEGAREEEETRQIPGRRI</sequence>
<protein>
    <submittedName>
        <fullName evidence="3">Uncharacterized protein</fullName>
    </submittedName>
</protein>
<accession>A0AAF5DGY9</accession>